<name>A0A0V0TLA1_9BILA</name>
<proteinExistence type="predicted"/>
<reference evidence="1 2" key="1">
    <citation type="submission" date="2015-01" db="EMBL/GenBank/DDBJ databases">
        <title>Evolution of Trichinella species and genotypes.</title>
        <authorList>
            <person name="Korhonen P.K."/>
            <person name="Edoardo P."/>
            <person name="Giuseppe L.R."/>
            <person name="Gasser R.B."/>
        </authorList>
    </citation>
    <scope>NUCLEOTIDE SEQUENCE [LARGE SCALE GENOMIC DNA]</scope>
    <source>
        <strain evidence="1">ISS417</strain>
    </source>
</reference>
<keyword evidence="2" id="KW-1185">Reference proteome</keyword>
<sequence>MGKQKIAGCLKPTLIQRLVTQQMAGYTAYSGKMTRLSDFVRLFPAISSKSGRMIDRETHSH</sequence>
<organism evidence="1 2">
    <name type="scientific">Trichinella murrelli</name>
    <dbReference type="NCBI Taxonomy" id="144512"/>
    <lineage>
        <taxon>Eukaryota</taxon>
        <taxon>Metazoa</taxon>
        <taxon>Ecdysozoa</taxon>
        <taxon>Nematoda</taxon>
        <taxon>Enoplea</taxon>
        <taxon>Dorylaimia</taxon>
        <taxon>Trichinellida</taxon>
        <taxon>Trichinellidae</taxon>
        <taxon>Trichinella</taxon>
    </lineage>
</organism>
<dbReference type="AlphaFoldDB" id="A0A0V0TLA1"/>
<dbReference type="Proteomes" id="UP000055048">
    <property type="component" value="Unassembled WGS sequence"/>
</dbReference>
<protein>
    <submittedName>
        <fullName evidence="1">Uncharacterized protein</fullName>
    </submittedName>
</protein>
<comment type="caution">
    <text evidence="1">The sequence shown here is derived from an EMBL/GenBank/DDBJ whole genome shotgun (WGS) entry which is preliminary data.</text>
</comment>
<dbReference type="EMBL" id="JYDJ01000224">
    <property type="protein sequence ID" value="KRX39712.1"/>
    <property type="molecule type" value="Genomic_DNA"/>
</dbReference>
<accession>A0A0V0TLA1</accession>
<gene>
    <name evidence="1" type="ORF">T05_10181</name>
</gene>
<evidence type="ECO:0000313" key="2">
    <source>
        <dbReference type="Proteomes" id="UP000055048"/>
    </source>
</evidence>
<evidence type="ECO:0000313" key="1">
    <source>
        <dbReference type="EMBL" id="KRX39712.1"/>
    </source>
</evidence>